<evidence type="ECO:0000256" key="5">
    <source>
        <dbReference type="ARBA" id="ARBA00023004"/>
    </source>
</evidence>
<dbReference type="GO" id="GO:0046872">
    <property type="term" value="F:metal ion binding"/>
    <property type="evidence" value="ECO:0007669"/>
    <property type="project" value="UniProtKB-KW"/>
</dbReference>
<proteinExistence type="inferred from homology"/>
<protein>
    <recommendedName>
        <fullName evidence="8">Cytochrome b5 heme-binding domain-containing protein</fullName>
    </recommendedName>
</protein>
<dbReference type="Proteomes" id="UP000245119">
    <property type="component" value="Linkage Group LG8"/>
</dbReference>
<evidence type="ECO:0000256" key="7">
    <source>
        <dbReference type="SAM" id="SignalP"/>
    </source>
</evidence>
<feature type="domain" description="Cytochrome b5 heme-binding" evidence="8">
    <location>
        <begin position="50"/>
        <end position="147"/>
    </location>
</feature>
<dbReference type="PANTHER" id="PTHR10281:SF72">
    <property type="entry name" value="NEUDESIN"/>
    <property type="match status" value="1"/>
</dbReference>
<dbReference type="Pfam" id="PF00173">
    <property type="entry name" value="Cyt-b5"/>
    <property type="match status" value="1"/>
</dbReference>
<accession>A0A2T7NXR8</accession>
<dbReference type="GO" id="GO:0005783">
    <property type="term" value="C:endoplasmic reticulum"/>
    <property type="evidence" value="ECO:0007669"/>
    <property type="project" value="UniProtKB-SubCell"/>
</dbReference>
<keyword evidence="2" id="KW-0349">Heme</keyword>
<evidence type="ECO:0000256" key="2">
    <source>
        <dbReference type="ARBA" id="ARBA00022617"/>
    </source>
</evidence>
<evidence type="ECO:0000313" key="9">
    <source>
        <dbReference type="EMBL" id="PVD25965.1"/>
    </source>
</evidence>
<keyword evidence="10" id="KW-1185">Reference proteome</keyword>
<dbReference type="GO" id="GO:0016020">
    <property type="term" value="C:membrane"/>
    <property type="evidence" value="ECO:0007669"/>
    <property type="project" value="TreeGrafter"/>
</dbReference>
<name>A0A2T7NXR8_POMCA</name>
<comment type="similarity">
    <text evidence="6">Belongs to the cytochrome b5 family. MAPR subfamily.</text>
</comment>
<dbReference type="SMART" id="SM01117">
    <property type="entry name" value="Cyt-b5"/>
    <property type="match status" value="1"/>
</dbReference>
<feature type="chain" id="PRO_5015458338" description="Cytochrome b5 heme-binding domain-containing protein" evidence="7">
    <location>
        <begin position="30"/>
        <end position="166"/>
    </location>
</feature>
<keyword evidence="5" id="KW-0408">Iron</keyword>
<keyword evidence="7" id="KW-0732">Signal</keyword>
<dbReference type="EMBL" id="PZQS01000008">
    <property type="protein sequence ID" value="PVD25965.1"/>
    <property type="molecule type" value="Genomic_DNA"/>
</dbReference>
<comment type="subcellular location">
    <subcellularLocation>
        <location evidence="1">Endoplasmic reticulum</location>
    </subcellularLocation>
</comment>
<evidence type="ECO:0000256" key="1">
    <source>
        <dbReference type="ARBA" id="ARBA00004240"/>
    </source>
</evidence>
<dbReference type="OMA" id="VGYTAQR"/>
<keyword evidence="4" id="KW-0256">Endoplasmic reticulum</keyword>
<evidence type="ECO:0000256" key="4">
    <source>
        <dbReference type="ARBA" id="ARBA00022824"/>
    </source>
</evidence>
<dbReference type="InterPro" id="IPR036400">
    <property type="entry name" value="Cyt_B5-like_heme/steroid_sf"/>
</dbReference>
<dbReference type="STRING" id="400727.A0A2T7NXR8"/>
<evidence type="ECO:0000256" key="3">
    <source>
        <dbReference type="ARBA" id="ARBA00022723"/>
    </source>
</evidence>
<dbReference type="Gene3D" id="3.10.120.10">
    <property type="entry name" value="Cytochrome b5-like heme/steroid binding domain"/>
    <property type="match status" value="1"/>
</dbReference>
<comment type="caution">
    <text evidence="9">The sequence shown here is derived from an EMBL/GenBank/DDBJ whole genome shotgun (WGS) entry which is preliminary data.</text>
</comment>
<dbReference type="PANTHER" id="PTHR10281">
    <property type="entry name" value="MEMBRANE-ASSOCIATED PROGESTERONE RECEPTOR COMPONENT-RELATED"/>
    <property type="match status" value="1"/>
</dbReference>
<gene>
    <name evidence="9" type="ORF">C0Q70_13631</name>
</gene>
<evidence type="ECO:0000259" key="8">
    <source>
        <dbReference type="SMART" id="SM01117"/>
    </source>
</evidence>
<keyword evidence="3" id="KW-0479">Metal-binding</keyword>
<dbReference type="OrthoDB" id="547796at2759"/>
<feature type="signal peptide" evidence="7">
    <location>
        <begin position="1"/>
        <end position="29"/>
    </location>
</feature>
<sequence length="166" mass="18656">MALRSHATINMKICLKLLTVVCFSVLIKGEYQLKDLEFNFKQGDPPPRIFTAEQIAEYDGSDPKKPIYMAVKGVVFDVSKGINFYGKGASYNALVGKDSSRGVAKMSLEPEDLTHDISGLEPDVLKALDDVFQGTYMAKYPVVGYMDYILDKYHDKFVQLKEKVEL</sequence>
<dbReference type="SUPFAM" id="SSF55856">
    <property type="entry name" value="Cytochrome b5-like heme/steroid binding domain"/>
    <property type="match status" value="1"/>
</dbReference>
<dbReference type="AlphaFoldDB" id="A0A2T7NXR8"/>
<dbReference type="InterPro" id="IPR050577">
    <property type="entry name" value="MAPR/NEUFC/NENF-like"/>
</dbReference>
<evidence type="ECO:0000256" key="6">
    <source>
        <dbReference type="ARBA" id="ARBA00038357"/>
    </source>
</evidence>
<organism evidence="9 10">
    <name type="scientific">Pomacea canaliculata</name>
    <name type="common">Golden apple snail</name>
    <dbReference type="NCBI Taxonomy" id="400727"/>
    <lineage>
        <taxon>Eukaryota</taxon>
        <taxon>Metazoa</taxon>
        <taxon>Spiralia</taxon>
        <taxon>Lophotrochozoa</taxon>
        <taxon>Mollusca</taxon>
        <taxon>Gastropoda</taxon>
        <taxon>Caenogastropoda</taxon>
        <taxon>Architaenioglossa</taxon>
        <taxon>Ampullarioidea</taxon>
        <taxon>Ampullariidae</taxon>
        <taxon>Pomacea</taxon>
    </lineage>
</organism>
<evidence type="ECO:0000313" key="10">
    <source>
        <dbReference type="Proteomes" id="UP000245119"/>
    </source>
</evidence>
<reference evidence="9 10" key="1">
    <citation type="submission" date="2018-04" db="EMBL/GenBank/DDBJ databases">
        <title>The genome of golden apple snail Pomacea canaliculata provides insight into stress tolerance and invasive adaptation.</title>
        <authorList>
            <person name="Liu C."/>
            <person name="Liu B."/>
            <person name="Ren Y."/>
            <person name="Zhang Y."/>
            <person name="Wang H."/>
            <person name="Li S."/>
            <person name="Jiang F."/>
            <person name="Yin L."/>
            <person name="Zhang G."/>
            <person name="Qian W."/>
            <person name="Fan W."/>
        </authorList>
    </citation>
    <scope>NUCLEOTIDE SEQUENCE [LARGE SCALE GENOMIC DNA]</scope>
    <source>
        <strain evidence="9">SZHN2017</strain>
        <tissue evidence="9">Muscle</tissue>
    </source>
</reference>
<dbReference type="InterPro" id="IPR001199">
    <property type="entry name" value="Cyt_B5-like_heme/steroid-bd"/>
</dbReference>